<protein>
    <recommendedName>
        <fullName evidence="3">Channel protein</fullName>
    </recommendedName>
</protein>
<accession>A0A109W2X2</accession>
<dbReference type="GO" id="GO:0055070">
    <property type="term" value="P:copper ion homeostasis"/>
    <property type="evidence" value="ECO:0007669"/>
    <property type="project" value="InterPro"/>
</dbReference>
<evidence type="ECO:0000313" key="2">
    <source>
        <dbReference type="Proteomes" id="UP000065220"/>
    </source>
</evidence>
<dbReference type="OrthoDB" id="4350157at2"/>
<keyword evidence="2" id="KW-1185">Reference proteome</keyword>
<sequence>MIDFRYHLVSLISVFLALAVGVVLGAGPLQNSLGTALNDQVTSLRADRNALQSQLEQTEGAVNDRDSYITVLASSVLPGTLDGKKVAIVTLPDAENDDVDAATTELQAAGATVDGRLRLTDAWTDEGRATFRSTYSGQFAGYLDSPSSEGGNAVLGQGLVSALTTDGEKATALMDLLTATDQPLATVDSKPSGKVDMVLVIGPRDAATDSSADAAAKATAAATAADENDAWSQALSGAASEGTVVVEGAAQSSTGLVAALRSGDVKVTTIDSVGQVTAAVSAPLALASTASGTVASYGFDDGASAVLPPTGK</sequence>
<evidence type="ECO:0008006" key="3">
    <source>
        <dbReference type="Google" id="ProtNLM"/>
    </source>
</evidence>
<organism evidence="1 2">
    <name type="scientific">Actinomyces radicidentis</name>
    <dbReference type="NCBI Taxonomy" id="111015"/>
    <lineage>
        <taxon>Bacteria</taxon>
        <taxon>Bacillati</taxon>
        <taxon>Actinomycetota</taxon>
        <taxon>Actinomycetes</taxon>
        <taxon>Actinomycetales</taxon>
        <taxon>Actinomycetaceae</taxon>
        <taxon>Actinomyces</taxon>
    </lineage>
</organism>
<dbReference type="EMBL" id="CP014228">
    <property type="protein sequence ID" value="AMD87781.1"/>
    <property type="molecule type" value="Genomic_DNA"/>
</dbReference>
<name>A0A109W2X2_ACTRD</name>
<dbReference type="GO" id="GO:0016020">
    <property type="term" value="C:membrane"/>
    <property type="evidence" value="ECO:0007669"/>
    <property type="project" value="InterPro"/>
</dbReference>
<dbReference type="STRING" id="111015.AXF14_09540"/>
<dbReference type="AlphaFoldDB" id="A0A109W2X2"/>
<dbReference type="Pfam" id="PF11382">
    <property type="entry name" value="MctB"/>
    <property type="match status" value="1"/>
</dbReference>
<evidence type="ECO:0000313" key="1">
    <source>
        <dbReference type="EMBL" id="AMD87781.1"/>
    </source>
</evidence>
<dbReference type="RefSeq" id="WP_067942808.1">
    <property type="nucleotide sequence ID" value="NZ_CP014228.1"/>
</dbReference>
<proteinExistence type="predicted"/>
<dbReference type="Proteomes" id="UP000065220">
    <property type="component" value="Chromosome"/>
</dbReference>
<gene>
    <name evidence="1" type="ORF">AXF14_09540</name>
</gene>
<reference evidence="2" key="1">
    <citation type="submission" date="2016-02" db="EMBL/GenBank/DDBJ databases">
        <authorList>
            <person name="Holder M.E."/>
            <person name="Ajami N.J."/>
            <person name="Petrosino J.F."/>
        </authorList>
    </citation>
    <scope>NUCLEOTIDE SEQUENCE [LARGE SCALE GENOMIC DNA]</scope>
    <source>
        <strain evidence="2">CCUG 36733</strain>
    </source>
</reference>
<dbReference type="KEGG" id="ard:AXF14_09540"/>
<dbReference type="InterPro" id="IPR021522">
    <property type="entry name" value="MctB"/>
</dbReference>